<evidence type="ECO:0000313" key="4">
    <source>
        <dbReference type="Proteomes" id="UP000605568"/>
    </source>
</evidence>
<dbReference type="InterPro" id="IPR025510">
    <property type="entry name" value="DUF4397"/>
</dbReference>
<keyword evidence="4" id="KW-1185">Reference proteome</keyword>
<feature type="chain" id="PRO_5046383507" evidence="1">
    <location>
        <begin position="29"/>
        <end position="269"/>
    </location>
</feature>
<dbReference type="EMBL" id="BNAR01000006">
    <property type="protein sequence ID" value="GHH43753.1"/>
    <property type="molecule type" value="Genomic_DNA"/>
</dbReference>
<gene>
    <name evidence="3" type="ORF">GCM10017774_41830</name>
</gene>
<dbReference type="Proteomes" id="UP000605568">
    <property type="component" value="Unassembled WGS sequence"/>
</dbReference>
<dbReference type="Pfam" id="PF14344">
    <property type="entry name" value="DUF4397"/>
    <property type="match status" value="1"/>
</dbReference>
<keyword evidence="1" id="KW-0732">Signal</keyword>
<proteinExistence type="predicted"/>
<evidence type="ECO:0000259" key="2">
    <source>
        <dbReference type="Pfam" id="PF14344"/>
    </source>
</evidence>
<evidence type="ECO:0000256" key="1">
    <source>
        <dbReference type="SAM" id="SignalP"/>
    </source>
</evidence>
<evidence type="ECO:0000313" key="3">
    <source>
        <dbReference type="EMBL" id="GHH43753.1"/>
    </source>
</evidence>
<sequence>MSSRLIRIVSAAAVMAAVTVGTASPASAQQASQVSVVHGIPGQPVDVYVNGKKTLENFQPASVAGPLELAAGTYDVALTKPGEAVGSPILQNKSLAVPAGKNLSVAAHLDASGKPVLTAFVNDTAMIAAGKARLVVRHTAAAPAVDVRAGGKPVFTGLTNPNEVKADLPAGTVNADVVLAGTTTVAIGPKDVDLKAGTSTVVFAIGSAEGKTLGLAAQTISGLGGAPSGMPAGRGPVEDGGSVPPLLFGGLMVLGLVVVTRRVVRNGSL</sequence>
<accession>A0ABQ3MM92</accession>
<feature type="signal peptide" evidence="1">
    <location>
        <begin position="1"/>
        <end position="28"/>
    </location>
</feature>
<comment type="caution">
    <text evidence="3">The sequence shown here is derived from an EMBL/GenBank/DDBJ whole genome shotgun (WGS) entry which is preliminary data.</text>
</comment>
<reference evidence="4" key="1">
    <citation type="journal article" date="2019" name="Int. J. Syst. Evol. Microbiol.">
        <title>The Global Catalogue of Microorganisms (GCM) 10K type strain sequencing project: providing services to taxonomists for standard genome sequencing and annotation.</title>
        <authorList>
            <consortium name="The Broad Institute Genomics Platform"/>
            <consortium name="The Broad Institute Genome Sequencing Center for Infectious Disease"/>
            <person name="Wu L."/>
            <person name="Ma J."/>
        </authorList>
    </citation>
    <scope>NUCLEOTIDE SEQUENCE [LARGE SCALE GENOMIC DNA]</scope>
    <source>
        <strain evidence="4">CGMCC 4.7367</strain>
    </source>
</reference>
<organism evidence="3 4">
    <name type="scientific">Lentzea cavernae</name>
    <dbReference type="NCBI Taxonomy" id="2020703"/>
    <lineage>
        <taxon>Bacteria</taxon>
        <taxon>Bacillati</taxon>
        <taxon>Actinomycetota</taxon>
        <taxon>Actinomycetes</taxon>
        <taxon>Pseudonocardiales</taxon>
        <taxon>Pseudonocardiaceae</taxon>
        <taxon>Lentzea</taxon>
    </lineage>
</organism>
<protein>
    <submittedName>
        <fullName evidence="3">Lipoprotein</fullName>
    </submittedName>
</protein>
<keyword evidence="3" id="KW-0449">Lipoprotein</keyword>
<name>A0ABQ3MM92_9PSEU</name>
<feature type="domain" description="DUF4397" evidence="2">
    <location>
        <begin position="32"/>
        <end position="148"/>
    </location>
</feature>